<dbReference type="CDD" id="cd07723">
    <property type="entry name" value="hydroxyacylglutathione_hydrolase_MBL-fold"/>
    <property type="match status" value="1"/>
</dbReference>
<evidence type="ECO:0000256" key="1">
    <source>
        <dbReference type="ARBA" id="ARBA00001947"/>
    </source>
</evidence>
<evidence type="ECO:0000259" key="6">
    <source>
        <dbReference type="SMART" id="SM00849"/>
    </source>
</evidence>
<comment type="cofactor">
    <cofactor evidence="1">
        <name>Zn(2+)</name>
        <dbReference type="ChEBI" id="CHEBI:29105"/>
    </cofactor>
</comment>
<dbReference type="InterPro" id="IPR036866">
    <property type="entry name" value="RibonucZ/Hydroxyglut_hydro"/>
</dbReference>
<dbReference type="Pfam" id="PF00753">
    <property type="entry name" value="Lactamase_B"/>
    <property type="match status" value="1"/>
</dbReference>
<evidence type="ECO:0000256" key="3">
    <source>
        <dbReference type="ARBA" id="ARBA00022723"/>
    </source>
</evidence>
<dbReference type="GO" id="GO:0016787">
    <property type="term" value="F:hydrolase activity"/>
    <property type="evidence" value="ECO:0007669"/>
    <property type="project" value="UniProtKB-KW"/>
</dbReference>
<accession>A0A382L1G5</accession>
<dbReference type="EMBL" id="UINC01083227">
    <property type="protein sequence ID" value="SVC28731.1"/>
    <property type="molecule type" value="Genomic_DNA"/>
</dbReference>
<evidence type="ECO:0000256" key="5">
    <source>
        <dbReference type="ARBA" id="ARBA00022833"/>
    </source>
</evidence>
<dbReference type="PANTHER" id="PTHR43705">
    <property type="entry name" value="HYDROXYACYLGLUTATHIONE HYDROLASE"/>
    <property type="match status" value="1"/>
</dbReference>
<dbReference type="InterPro" id="IPR001279">
    <property type="entry name" value="Metallo-B-lactamas"/>
</dbReference>
<dbReference type="SMART" id="SM00849">
    <property type="entry name" value="Lactamase_B"/>
    <property type="match status" value="1"/>
</dbReference>
<proteinExistence type="inferred from homology"/>
<evidence type="ECO:0000256" key="2">
    <source>
        <dbReference type="ARBA" id="ARBA00006759"/>
    </source>
</evidence>
<feature type="domain" description="Metallo-beta-lactamase" evidence="6">
    <location>
        <begin position="17"/>
        <end position="161"/>
    </location>
</feature>
<name>A0A382L1G5_9ZZZZ</name>
<keyword evidence="3" id="KW-0479">Metal-binding</keyword>
<organism evidence="7">
    <name type="scientific">marine metagenome</name>
    <dbReference type="NCBI Taxonomy" id="408172"/>
    <lineage>
        <taxon>unclassified sequences</taxon>
        <taxon>metagenomes</taxon>
        <taxon>ecological metagenomes</taxon>
    </lineage>
</organism>
<dbReference type="InterPro" id="IPR035680">
    <property type="entry name" value="Clx_II_MBL"/>
</dbReference>
<dbReference type="AlphaFoldDB" id="A0A382L1G5"/>
<keyword evidence="5" id="KW-0862">Zinc</keyword>
<protein>
    <recommendedName>
        <fullName evidence="6">Metallo-beta-lactamase domain-containing protein</fullName>
    </recommendedName>
</protein>
<sequence>MNQTDRLEVHMFPCLSDNYGFLIHDHANNLTATIDTPEVTAIEKALNNNNWSLTHIINTHHHYDHAGGNLELKNKTGCTIIGPAVDQSRIPGIDQCIQHEEVFHFGEHKIKAFHTPGHTLGHMVYHFEDQSLAFVGDTLFAMGCGRLFEGTPEQMWSSLSIIKQWPDNTKL</sequence>
<feature type="non-terminal residue" evidence="7">
    <location>
        <position position="171"/>
    </location>
</feature>
<dbReference type="PANTHER" id="PTHR43705:SF1">
    <property type="entry name" value="HYDROXYACYLGLUTATHIONE HYDROLASE GLOB"/>
    <property type="match status" value="1"/>
</dbReference>
<evidence type="ECO:0000256" key="4">
    <source>
        <dbReference type="ARBA" id="ARBA00022801"/>
    </source>
</evidence>
<dbReference type="InterPro" id="IPR050110">
    <property type="entry name" value="Glyoxalase_II_hydrolase"/>
</dbReference>
<comment type="similarity">
    <text evidence="2">Belongs to the metallo-beta-lactamase superfamily. Glyoxalase II family.</text>
</comment>
<reference evidence="7" key="1">
    <citation type="submission" date="2018-05" db="EMBL/GenBank/DDBJ databases">
        <authorList>
            <person name="Lanie J.A."/>
            <person name="Ng W.-L."/>
            <person name="Kazmierczak K.M."/>
            <person name="Andrzejewski T.M."/>
            <person name="Davidsen T.M."/>
            <person name="Wayne K.J."/>
            <person name="Tettelin H."/>
            <person name="Glass J.I."/>
            <person name="Rusch D."/>
            <person name="Podicherti R."/>
            <person name="Tsui H.-C.T."/>
            <person name="Winkler M.E."/>
        </authorList>
    </citation>
    <scope>NUCLEOTIDE SEQUENCE</scope>
</reference>
<dbReference type="SUPFAM" id="SSF56281">
    <property type="entry name" value="Metallo-hydrolase/oxidoreductase"/>
    <property type="match status" value="1"/>
</dbReference>
<keyword evidence="4" id="KW-0378">Hydrolase</keyword>
<gene>
    <name evidence="7" type="ORF">METZ01_LOCUS281585</name>
</gene>
<dbReference type="Gene3D" id="3.60.15.10">
    <property type="entry name" value="Ribonuclease Z/Hydroxyacylglutathione hydrolase-like"/>
    <property type="match status" value="1"/>
</dbReference>
<evidence type="ECO:0000313" key="7">
    <source>
        <dbReference type="EMBL" id="SVC28731.1"/>
    </source>
</evidence>
<dbReference type="GO" id="GO:0046872">
    <property type="term" value="F:metal ion binding"/>
    <property type="evidence" value="ECO:0007669"/>
    <property type="project" value="UniProtKB-KW"/>
</dbReference>